<gene>
    <name evidence="4" type="ORF">J8273_0896</name>
</gene>
<keyword evidence="2" id="KW-0472">Membrane</keyword>
<keyword evidence="5" id="KW-1185">Reference proteome</keyword>
<dbReference type="AlphaFoldDB" id="A0A8J6E4V6"/>
<organism evidence="4 5">
    <name type="scientific">Carpediemonas membranifera</name>
    <dbReference type="NCBI Taxonomy" id="201153"/>
    <lineage>
        <taxon>Eukaryota</taxon>
        <taxon>Metamonada</taxon>
        <taxon>Carpediemonas-like organisms</taxon>
        <taxon>Carpediemonas</taxon>
    </lineage>
</organism>
<evidence type="ECO:0000256" key="3">
    <source>
        <dbReference type="SAM" id="SignalP"/>
    </source>
</evidence>
<feature type="signal peptide" evidence="3">
    <location>
        <begin position="1"/>
        <end position="19"/>
    </location>
</feature>
<protein>
    <submittedName>
        <fullName evidence="4">Uncharacterized protein</fullName>
    </submittedName>
</protein>
<dbReference type="Proteomes" id="UP000717585">
    <property type="component" value="Unassembled WGS sequence"/>
</dbReference>
<proteinExistence type="predicted"/>
<keyword evidence="2" id="KW-0812">Transmembrane</keyword>
<feature type="transmembrane region" description="Helical" evidence="2">
    <location>
        <begin position="38"/>
        <end position="71"/>
    </location>
</feature>
<feature type="region of interest" description="Disordered" evidence="1">
    <location>
        <begin position="149"/>
        <end position="173"/>
    </location>
</feature>
<evidence type="ECO:0000256" key="1">
    <source>
        <dbReference type="SAM" id="MobiDB-lite"/>
    </source>
</evidence>
<evidence type="ECO:0000313" key="4">
    <source>
        <dbReference type="EMBL" id="KAG9397406.1"/>
    </source>
</evidence>
<reference evidence="4" key="1">
    <citation type="submission" date="2021-05" db="EMBL/GenBank/DDBJ databases">
        <title>A free-living protist that lacks canonical eukaryotic 1 DNA replication and segregation systems.</title>
        <authorList>
            <person name="Salas-Leiva D.E."/>
            <person name="Tromer E.C."/>
            <person name="Curtis B.A."/>
            <person name="Jerlstrom-Hultqvist J."/>
            <person name="Kolisko M."/>
            <person name="Yi Z."/>
            <person name="Salas-Leiva J.S."/>
            <person name="Gallot-Lavallee L."/>
            <person name="Kops G.J.P.L."/>
            <person name="Archibald J.M."/>
            <person name="Simpson A.G.B."/>
            <person name="Roger A.J."/>
        </authorList>
    </citation>
    <scope>NUCLEOTIDE SEQUENCE</scope>
    <source>
        <strain evidence="4">BICM</strain>
    </source>
</reference>
<comment type="caution">
    <text evidence="4">The sequence shown here is derived from an EMBL/GenBank/DDBJ whole genome shotgun (WGS) entry which is preliminary data.</text>
</comment>
<name>A0A8J6E4V6_9EUKA</name>
<evidence type="ECO:0000256" key="2">
    <source>
        <dbReference type="SAM" id="Phobius"/>
    </source>
</evidence>
<sequence length="173" mass="18161">MSRYLTLMVLAAMLICVYAKSDAQENMESDDDGIIMTFGILIFVGIMTIIPLAFAAIAVIGTLAIVFFIYWRVFSTIANSNNYDGQALLASDGTATATTMTGVPVRVHTGVAVGPRVTVGGPSVVVGGLIPSLIGAALLSNQQKQAQAQAQANAAMSQQPAMPPTDYSQTPYQ</sequence>
<dbReference type="EMBL" id="JAHDYR010000002">
    <property type="protein sequence ID" value="KAG9397406.1"/>
    <property type="molecule type" value="Genomic_DNA"/>
</dbReference>
<feature type="chain" id="PRO_5035151170" evidence="3">
    <location>
        <begin position="20"/>
        <end position="173"/>
    </location>
</feature>
<keyword evidence="2" id="KW-1133">Transmembrane helix</keyword>
<feature type="compositionally biased region" description="Low complexity" evidence="1">
    <location>
        <begin position="149"/>
        <end position="160"/>
    </location>
</feature>
<evidence type="ECO:0000313" key="5">
    <source>
        <dbReference type="Proteomes" id="UP000717585"/>
    </source>
</evidence>
<keyword evidence="3" id="KW-0732">Signal</keyword>
<accession>A0A8J6E4V6</accession>